<dbReference type="RefSeq" id="WP_230843490.1">
    <property type="nucleotide sequence ID" value="NZ_CP063845.1"/>
</dbReference>
<dbReference type="EMBL" id="CP063845">
    <property type="protein sequence ID" value="UFP96245.1"/>
    <property type="molecule type" value="Genomic_DNA"/>
</dbReference>
<feature type="region of interest" description="Disordered" evidence="1">
    <location>
        <begin position="102"/>
        <end position="146"/>
    </location>
</feature>
<evidence type="ECO:0000313" key="2">
    <source>
        <dbReference type="EMBL" id="UFP96245.1"/>
    </source>
</evidence>
<organism evidence="2 3">
    <name type="scientific">Gloeobacter morelensis MG652769</name>
    <dbReference type="NCBI Taxonomy" id="2781736"/>
    <lineage>
        <taxon>Bacteria</taxon>
        <taxon>Bacillati</taxon>
        <taxon>Cyanobacteriota</taxon>
        <taxon>Cyanophyceae</taxon>
        <taxon>Gloeobacterales</taxon>
        <taxon>Gloeobacteraceae</taxon>
        <taxon>Gloeobacter</taxon>
        <taxon>Gloeobacter morelensis</taxon>
    </lineage>
</organism>
<gene>
    <name evidence="2" type="ORF">ISF26_08580</name>
</gene>
<evidence type="ECO:0000313" key="3">
    <source>
        <dbReference type="Proteomes" id="UP001054846"/>
    </source>
</evidence>
<proteinExistence type="predicted"/>
<reference evidence="2 3" key="1">
    <citation type="journal article" date="2021" name="Genome Biol. Evol.">
        <title>Complete Genome Sequencing of a Novel Gloeobacter Species from a Waterfall Cave in Mexico.</title>
        <authorList>
            <person name="Saw J.H."/>
            <person name="Cardona T."/>
            <person name="Montejano G."/>
        </authorList>
    </citation>
    <scope>NUCLEOTIDE SEQUENCE [LARGE SCALE GENOMIC DNA]</scope>
    <source>
        <strain evidence="2">MG652769</strain>
    </source>
</reference>
<accession>A0ABY3PR94</accession>
<keyword evidence="3" id="KW-1185">Reference proteome</keyword>
<feature type="compositionally biased region" description="Basic and acidic residues" evidence="1">
    <location>
        <begin position="104"/>
        <end position="138"/>
    </location>
</feature>
<sequence>MSNKLDKLDTTLNAFREKIANFAVGNAVRNIEAWRKDLLEAGPEFEEIAGDLEKLEGLLKEEPVEGKSVGKLLGKLSKGVKKAAKGIESGLGDKLEELSQLMDKAAKEDIEDGGKAEKSDRDHGKKADAKAGDEDKTSTKKTGSKK</sequence>
<protein>
    <submittedName>
        <fullName evidence="2">Uncharacterized protein</fullName>
    </submittedName>
</protein>
<name>A0ABY3PR94_9CYAN</name>
<dbReference type="Proteomes" id="UP001054846">
    <property type="component" value="Chromosome"/>
</dbReference>
<evidence type="ECO:0000256" key="1">
    <source>
        <dbReference type="SAM" id="MobiDB-lite"/>
    </source>
</evidence>